<dbReference type="AlphaFoldDB" id="A0A507BPN0"/>
<dbReference type="Proteomes" id="UP000319257">
    <property type="component" value="Unassembled WGS sequence"/>
</dbReference>
<dbReference type="GO" id="GO:0005576">
    <property type="term" value="C:extracellular region"/>
    <property type="evidence" value="ECO:0007669"/>
    <property type="project" value="UniProtKB-SubCell"/>
</dbReference>
<dbReference type="PRINTS" id="PR00129">
    <property type="entry name" value="CUTINASE"/>
</dbReference>
<evidence type="ECO:0000256" key="4">
    <source>
        <dbReference type="ARBA" id="ARBA00022487"/>
    </source>
</evidence>
<dbReference type="EC" id="3.1.1.74" evidence="3 12"/>
<sequence>MDTRPRTLYTSVLGFLLMFYLTPFVNAIPPNDGVHRIPGQNLTPAPSFSLDSRQTIPDALAKFPSGPLNQLLRLLITLPAGEEAADAVGKLVTPLQQGLALAVGIDTTREDLAKNAPCSDITVIFARGTTEPGNVGLFTGPPFFDALSEQLGGKSLAVQGVNYPATVAGFNRNGTDGVPSMTSFVNQAITKCPDSKVVMSGYSQGALVVRGTADSLSVETMSKVNSVVTFGDPRNQTAITGAVGKTMIICLPDDTVCQGGFINIAHLTYATKASAAAQFVIQKAGV</sequence>
<dbReference type="OrthoDB" id="2975078at2759"/>
<dbReference type="EMBL" id="SKBQ01000109">
    <property type="protein sequence ID" value="TPX18768.1"/>
    <property type="molecule type" value="Genomic_DNA"/>
</dbReference>
<dbReference type="InterPro" id="IPR000675">
    <property type="entry name" value="Cutinase/axe"/>
</dbReference>
<gene>
    <name evidence="13" type="ORF">E0L32_011517</name>
</gene>
<comment type="function">
    <text evidence="12">Catalyzes the hydrolysis of complex carboxylic polyesters found in the cell wall of plants. Degrades cutin, a macromolecule that forms the structure of the plant cuticle.</text>
</comment>
<evidence type="ECO:0000256" key="12">
    <source>
        <dbReference type="RuleBase" id="RU361263"/>
    </source>
</evidence>
<comment type="caution">
    <text evidence="13">The sequence shown here is derived from an EMBL/GenBank/DDBJ whole genome shotgun (WGS) entry which is preliminary data.</text>
</comment>
<protein>
    <recommendedName>
        <fullName evidence="3 12">Cutinase</fullName>
        <ecNumber evidence="3 12">3.1.1.74</ecNumber>
    </recommendedName>
</protein>
<dbReference type="STRING" id="1093900.A0A507BPN0"/>
<keyword evidence="5 12" id="KW-0964">Secreted</keyword>
<evidence type="ECO:0000313" key="13">
    <source>
        <dbReference type="EMBL" id="TPX18768.1"/>
    </source>
</evidence>
<evidence type="ECO:0000256" key="10">
    <source>
        <dbReference type="PIRSR" id="PIRSR611150-1"/>
    </source>
</evidence>
<feature type="disulfide bond" evidence="11">
    <location>
        <begin position="118"/>
        <end position="192"/>
    </location>
</feature>
<keyword evidence="14" id="KW-1185">Reference proteome</keyword>
<accession>A0A507BPN0</accession>
<keyword evidence="6 12" id="KW-0732">Signal</keyword>
<comment type="subcellular location">
    <subcellularLocation>
        <location evidence="1 12">Secreted</location>
    </subcellularLocation>
</comment>
<evidence type="ECO:0000256" key="6">
    <source>
        <dbReference type="ARBA" id="ARBA00022729"/>
    </source>
</evidence>
<dbReference type="PANTHER" id="PTHR48250">
    <property type="entry name" value="CUTINASE 2-RELATED"/>
    <property type="match status" value="1"/>
</dbReference>
<evidence type="ECO:0000256" key="3">
    <source>
        <dbReference type="ARBA" id="ARBA00013095"/>
    </source>
</evidence>
<proteinExistence type="inferred from homology"/>
<dbReference type="GO" id="GO:0016052">
    <property type="term" value="P:carbohydrate catabolic process"/>
    <property type="evidence" value="ECO:0007669"/>
    <property type="project" value="TreeGrafter"/>
</dbReference>
<evidence type="ECO:0000256" key="8">
    <source>
        <dbReference type="ARBA" id="ARBA00023157"/>
    </source>
</evidence>
<evidence type="ECO:0000256" key="7">
    <source>
        <dbReference type="ARBA" id="ARBA00022801"/>
    </source>
</evidence>
<dbReference type="PANTHER" id="PTHR48250:SF1">
    <property type="entry name" value="CUTINASE"/>
    <property type="match status" value="1"/>
</dbReference>
<evidence type="ECO:0000256" key="2">
    <source>
        <dbReference type="ARBA" id="ARBA00007534"/>
    </source>
</evidence>
<feature type="active site" description="Nucleophile" evidence="10">
    <location>
        <position position="203"/>
    </location>
</feature>
<dbReference type="GO" id="GO:0050525">
    <property type="term" value="F:cutinase activity"/>
    <property type="evidence" value="ECO:0007669"/>
    <property type="project" value="UniProtKB-UniRule"/>
</dbReference>
<dbReference type="InterPro" id="IPR043580">
    <property type="entry name" value="CUTINASE_1"/>
</dbReference>
<dbReference type="InterPro" id="IPR029058">
    <property type="entry name" value="AB_hydrolase_fold"/>
</dbReference>
<keyword evidence="8 11" id="KW-1015">Disulfide bond</keyword>
<reference evidence="13 14" key="1">
    <citation type="submission" date="2019-06" db="EMBL/GenBank/DDBJ databases">
        <title>Draft genome sequence of the filamentous fungus Phialemoniopsis curvata isolated from diesel fuel.</title>
        <authorList>
            <person name="Varaljay V.A."/>
            <person name="Lyon W.J."/>
            <person name="Crouch A.L."/>
            <person name="Drake C.E."/>
            <person name="Hollomon J.M."/>
            <person name="Nadeau L.J."/>
            <person name="Nunn H.S."/>
            <person name="Stevenson B.S."/>
            <person name="Bojanowski C.L."/>
            <person name="Crookes-Goodson W.J."/>
        </authorList>
    </citation>
    <scope>NUCLEOTIDE SEQUENCE [LARGE SCALE GENOMIC DNA]</scope>
    <source>
        <strain evidence="13 14">D216</strain>
    </source>
</reference>
<dbReference type="InterPro" id="IPR011150">
    <property type="entry name" value="Cutinase_monf"/>
</dbReference>
<keyword evidence="4 12" id="KW-0719">Serine esterase</keyword>
<dbReference type="SUPFAM" id="SSF53474">
    <property type="entry name" value="alpha/beta-Hydrolases"/>
    <property type="match status" value="1"/>
</dbReference>
<evidence type="ECO:0000256" key="5">
    <source>
        <dbReference type="ARBA" id="ARBA00022525"/>
    </source>
</evidence>
<feature type="active site" description="Proton donor/acceptor" evidence="10">
    <location>
        <position position="266"/>
    </location>
</feature>
<organism evidence="13 14">
    <name type="scientific">Thyridium curvatum</name>
    <dbReference type="NCBI Taxonomy" id="1093900"/>
    <lineage>
        <taxon>Eukaryota</taxon>
        <taxon>Fungi</taxon>
        <taxon>Dikarya</taxon>
        <taxon>Ascomycota</taxon>
        <taxon>Pezizomycotina</taxon>
        <taxon>Sordariomycetes</taxon>
        <taxon>Sordariomycetidae</taxon>
        <taxon>Thyridiales</taxon>
        <taxon>Thyridiaceae</taxon>
        <taxon>Thyridium</taxon>
    </lineage>
</organism>
<evidence type="ECO:0000313" key="14">
    <source>
        <dbReference type="Proteomes" id="UP000319257"/>
    </source>
</evidence>
<evidence type="ECO:0000256" key="11">
    <source>
        <dbReference type="PIRSR" id="PIRSR611150-2"/>
    </source>
</evidence>
<feature type="chain" id="PRO_5021493265" description="Cutinase" evidence="12">
    <location>
        <begin position="28"/>
        <end position="286"/>
    </location>
</feature>
<dbReference type="RefSeq" id="XP_031000479.1">
    <property type="nucleotide sequence ID" value="XM_031134255.1"/>
</dbReference>
<comment type="catalytic activity">
    <reaction evidence="9 12">
        <text>cutin + H2O = cutin monomers.</text>
        <dbReference type="EC" id="3.1.1.74"/>
    </reaction>
</comment>
<feature type="signal peptide" evidence="12">
    <location>
        <begin position="1"/>
        <end position="27"/>
    </location>
</feature>
<dbReference type="PROSITE" id="PS00155">
    <property type="entry name" value="CUTINASE_1"/>
    <property type="match status" value="1"/>
</dbReference>
<dbReference type="Gene3D" id="3.40.50.1820">
    <property type="entry name" value="alpha/beta hydrolase"/>
    <property type="match status" value="1"/>
</dbReference>
<evidence type="ECO:0000256" key="9">
    <source>
        <dbReference type="ARBA" id="ARBA00034045"/>
    </source>
</evidence>
<keyword evidence="7 12" id="KW-0378">Hydrolase</keyword>
<dbReference type="SMART" id="SM01110">
    <property type="entry name" value="Cutinase"/>
    <property type="match status" value="1"/>
</dbReference>
<comment type="similarity">
    <text evidence="2 12">Belongs to the cutinase family.</text>
</comment>
<feature type="active site" evidence="10">
    <location>
        <position position="254"/>
    </location>
</feature>
<dbReference type="GeneID" id="41978964"/>
<feature type="disulfide bond" evidence="11">
    <location>
        <begin position="250"/>
        <end position="257"/>
    </location>
</feature>
<evidence type="ECO:0000256" key="1">
    <source>
        <dbReference type="ARBA" id="ARBA00004613"/>
    </source>
</evidence>
<dbReference type="InParanoid" id="A0A507BPN0"/>
<dbReference type="Pfam" id="PF01083">
    <property type="entry name" value="Cutinase"/>
    <property type="match status" value="1"/>
</dbReference>
<name>A0A507BPN0_9PEZI</name>